<name>A0A0G1RH32_9BACT</name>
<protein>
    <submittedName>
        <fullName evidence="2">Uncharacterized protein</fullName>
    </submittedName>
</protein>
<keyword evidence="1" id="KW-1133">Transmembrane helix</keyword>
<evidence type="ECO:0000313" key="3">
    <source>
        <dbReference type="Proteomes" id="UP000034607"/>
    </source>
</evidence>
<dbReference type="Proteomes" id="UP000034607">
    <property type="component" value="Unassembled WGS sequence"/>
</dbReference>
<keyword evidence="1" id="KW-0472">Membrane</keyword>
<accession>A0A0G1RH32</accession>
<feature type="transmembrane region" description="Helical" evidence="1">
    <location>
        <begin position="24"/>
        <end position="43"/>
    </location>
</feature>
<dbReference type="PATRIC" id="fig|1618357.3.peg.303"/>
<sequence length="122" mass="13064">MIENDMTPNDAVAERWDKGNSGKMILAGLLVAGVLLGVVWVRLRGGRAGSGGETGGAAKECVVTGCNGEICEEKKTDQTASICVLLPEAQCYKTAKCEQQRNGQCGWTQTEELKECIEKSKL</sequence>
<evidence type="ECO:0000313" key="2">
    <source>
        <dbReference type="EMBL" id="KKU56589.1"/>
    </source>
</evidence>
<dbReference type="EMBL" id="LCNM01000005">
    <property type="protein sequence ID" value="KKU56589.1"/>
    <property type="molecule type" value="Genomic_DNA"/>
</dbReference>
<keyword evidence="1" id="KW-0812">Transmembrane</keyword>
<comment type="caution">
    <text evidence="2">The sequence shown here is derived from an EMBL/GenBank/DDBJ whole genome shotgun (WGS) entry which is preliminary data.</text>
</comment>
<reference evidence="2 3" key="1">
    <citation type="journal article" date="2015" name="Nature">
        <title>rRNA introns, odd ribosomes, and small enigmatic genomes across a large radiation of phyla.</title>
        <authorList>
            <person name="Brown C.T."/>
            <person name="Hug L.A."/>
            <person name="Thomas B.C."/>
            <person name="Sharon I."/>
            <person name="Castelle C.J."/>
            <person name="Singh A."/>
            <person name="Wilkins M.J."/>
            <person name="Williams K.H."/>
            <person name="Banfield J.F."/>
        </authorList>
    </citation>
    <scope>NUCLEOTIDE SEQUENCE [LARGE SCALE GENOMIC DNA]</scope>
</reference>
<organism evidence="2 3">
    <name type="scientific">Candidatus Amesbacteria bacterium GW2011_GWA2_47_11</name>
    <dbReference type="NCBI Taxonomy" id="1618357"/>
    <lineage>
        <taxon>Bacteria</taxon>
        <taxon>Candidatus Amesiibacteriota</taxon>
    </lineage>
</organism>
<proteinExistence type="predicted"/>
<dbReference type="AlphaFoldDB" id="A0A0G1RH32"/>
<evidence type="ECO:0000256" key="1">
    <source>
        <dbReference type="SAM" id="Phobius"/>
    </source>
</evidence>
<gene>
    <name evidence="2" type="ORF">UX78_C0005G0005</name>
</gene>